<evidence type="ECO:0000313" key="3">
    <source>
        <dbReference type="EMBL" id="ARC36258.1"/>
    </source>
</evidence>
<keyword evidence="2" id="KW-0472">Membrane</keyword>
<accession>A0A1V0GR24</accession>
<dbReference type="EMBL" id="CP020442">
    <property type="protein sequence ID" value="ARC36258.1"/>
    <property type="molecule type" value="Genomic_DNA"/>
</dbReference>
<dbReference type="RefSeq" id="WP_080621036.1">
    <property type="nucleotide sequence ID" value="NZ_CAJGAB010000018.1"/>
</dbReference>
<feature type="transmembrane region" description="Helical" evidence="2">
    <location>
        <begin position="12"/>
        <end position="31"/>
    </location>
</feature>
<protein>
    <submittedName>
        <fullName evidence="3">Lipopolysaccharide biosynthesis protein</fullName>
    </submittedName>
</protein>
<feature type="coiled-coil region" evidence="1">
    <location>
        <begin position="292"/>
        <end position="364"/>
    </location>
</feature>
<reference evidence="3" key="3">
    <citation type="submission" date="2017-12" db="EMBL/GenBank/DDBJ databases">
        <title>FDA dAtabase for Regulatory Grade micrObial Sequences (FDA-ARGOS): Supporting development and validation of Infectious Disease Dx tests.</title>
        <authorList>
            <person name="Campos J."/>
            <person name="Goldberg B."/>
            <person name="Tallon L."/>
            <person name="Sadzewicz L."/>
            <person name="Sengamalay N."/>
            <person name="Ott S."/>
            <person name="Godinez A."/>
            <person name="Nagaraj S."/>
            <person name="Vyas G."/>
            <person name="Aluvathingal J."/>
            <person name="Nadendla S."/>
            <person name="Geyer C."/>
            <person name="Nandy P."/>
            <person name="Hobson J."/>
            <person name="Sichtig H."/>
        </authorList>
    </citation>
    <scope>NUCLEOTIDE SEQUENCE</scope>
    <source>
        <strain evidence="3">FDAARGOS_252</strain>
    </source>
</reference>
<name>A0A1V0GR24_9RHOB</name>
<dbReference type="Proteomes" id="UP000191257">
    <property type="component" value="Chromosome"/>
</dbReference>
<sequence length="494" mass="55050">MADIISMIRRRLPLMLTVVVLGILFSFYLIVSSPRVYEASAVIQIDMPAAVDPGGDASLPASQRVQLIEQRLMARENILDVIDRLGMFKNTPGMSDTDKIAAVRSSTRINSVAAPGVAAGSRMSLAAIIITSQAETAMMAAAIANDFADSVVSRDRENREARIVEARNYLMREEARLGEALAVQDRRLAEFSTRNEDALPSSQEFLQTELAQLAESENTLDREIMALQRSRLGLERPSLTADTRASATLVQQIRTAEIELAQARRTLAPDHPEIARLEENLRRLNAGDENSSNLTEREAQLYDSQLEQLAQQKNRVQERRNEIDRARARAPQVARDLEAMTREQRRLQDRYAEISRQLAQVETQQLLMNNDQAERFVMLERALPPEYPAISSRKKKAALGAMGSIGLSFAIAFVLELMNPVLRRTDQFARATGTRPVIALPYRPSARDLRMRRLRVLYMLLLLIAGTFVALWLLGWIPGLPSPAVVPAPTAGMG</sequence>
<evidence type="ECO:0000256" key="1">
    <source>
        <dbReference type="SAM" id="Coils"/>
    </source>
</evidence>
<feature type="transmembrane region" description="Helical" evidence="2">
    <location>
        <begin position="397"/>
        <end position="415"/>
    </location>
</feature>
<proteinExistence type="predicted"/>
<dbReference type="InterPro" id="IPR050445">
    <property type="entry name" value="Bact_polysacc_biosynth/exp"/>
</dbReference>
<dbReference type="GeneID" id="78896592"/>
<keyword evidence="2" id="KW-1133">Transmembrane helix</keyword>
<dbReference type="PANTHER" id="PTHR32309">
    <property type="entry name" value="TYROSINE-PROTEIN KINASE"/>
    <property type="match status" value="1"/>
</dbReference>
<dbReference type="PANTHER" id="PTHR32309:SF31">
    <property type="entry name" value="CAPSULAR EXOPOLYSACCHARIDE FAMILY"/>
    <property type="match status" value="1"/>
</dbReference>
<reference evidence="5" key="1">
    <citation type="submission" date="2017-03" db="EMBL/GenBank/DDBJ databases">
        <title>FDA dAtabase for Regulatory Grade micrObial Sequences (FDA-ARGOS): Supporting development and validation of Infectious Disease Dx tests.</title>
        <authorList>
            <person name="Minogue T."/>
            <person name="Wolcott M."/>
            <person name="Wasieloski L."/>
            <person name="Aguilar W."/>
            <person name="Moore D."/>
            <person name="Tallon L."/>
            <person name="Sadzewicz L."/>
            <person name="Sengamalay N."/>
            <person name="Ott S."/>
            <person name="Godinez A."/>
            <person name="Nagaraj S."/>
            <person name="Nadendla S."/>
            <person name="Geyer C."/>
            <person name="Sichtig H."/>
        </authorList>
    </citation>
    <scope>NUCLEOTIDE SEQUENCE [LARGE SCALE GENOMIC DNA]</scope>
    <source>
        <strain evidence="5">FDAARGOS_252</strain>
    </source>
</reference>
<dbReference type="eggNOG" id="COG3206">
    <property type="taxonomic scope" value="Bacteria"/>
</dbReference>
<dbReference type="Proteomes" id="UP000229314">
    <property type="component" value="Chromosome"/>
</dbReference>
<feature type="transmembrane region" description="Helical" evidence="2">
    <location>
        <begin position="456"/>
        <end position="477"/>
    </location>
</feature>
<dbReference type="STRING" id="147645.A6J80_07600"/>
<keyword evidence="5" id="KW-1185">Reference proteome</keyword>
<reference evidence="4 6" key="2">
    <citation type="submission" date="2017-10" db="EMBL/GenBank/DDBJ databases">
        <title>Complete genome sequence of Paracoccus yeei TT13 isolated from human skin.</title>
        <authorList>
            <person name="Lee K."/>
            <person name="Lim J.Y."/>
            <person name="Hwang I."/>
        </authorList>
    </citation>
    <scope>NUCLEOTIDE SEQUENCE [LARGE SCALE GENOMIC DNA]</scope>
    <source>
        <strain evidence="4 6">TT13</strain>
    </source>
</reference>
<evidence type="ECO:0000313" key="5">
    <source>
        <dbReference type="Proteomes" id="UP000191257"/>
    </source>
</evidence>
<keyword evidence="2" id="KW-0812">Transmembrane</keyword>
<evidence type="ECO:0000256" key="2">
    <source>
        <dbReference type="SAM" id="Phobius"/>
    </source>
</evidence>
<organism evidence="3 5">
    <name type="scientific">Paracoccus yeei</name>
    <dbReference type="NCBI Taxonomy" id="147645"/>
    <lineage>
        <taxon>Bacteria</taxon>
        <taxon>Pseudomonadati</taxon>
        <taxon>Pseudomonadota</taxon>
        <taxon>Alphaproteobacteria</taxon>
        <taxon>Rhodobacterales</taxon>
        <taxon>Paracoccaceae</taxon>
        <taxon>Paracoccus</taxon>
    </lineage>
</organism>
<dbReference type="AlphaFoldDB" id="A0A1V0GR24"/>
<evidence type="ECO:0000313" key="4">
    <source>
        <dbReference type="EMBL" id="ATQ54826.1"/>
    </source>
</evidence>
<dbReference type="KEGG" id="pye:A6J80_07600"/>
<dbReference type="EMBL" id="CP024422">
    <property type="protein sequence ID" value="ATQ54826.1"/>
    <property type="molecule type" value="Genomic_DNA"/>
</dbReference>
<gene>
    <name evidence="3" type="ORF">A6J80_07600</name>
    <name evidence="4" type="ORF">PYTT13_02765</name>
</gene>
<evidence type="ECO:0000313" key="6">
    <source>
        <dbReference type="Proteomes" id="UP000229314"/>
    </source>
</evidence>
<keyword evidence="1" id="KW-0175">Coiled coil</keyword>